<reference evidence="2 3" key="1">
    <citation type="submission" date="2016-07" db="EMBL/GenBank/DDBJ databases">
        <title>Pervasive Adenine N6-methylation of Active Genes in Fungi.</title>
        <authorList>
            <consortium name="DOE Joint Genome Institute"/>
            <person name="Mondo S.J."/>
            <person name="Dannebaum R.O."/>
            <person name="Kuo R.C."/>
            <person name="Labutti K."/>
            <person name="Haridas S."/>
            <person name="Kuo A."/>
            <person name="Salamov A."/>
            <person name="Ahrendt S.R."/>
            <person name="Lipzen A."/>
            <person name="Sullivan W."/>
            <person name="Andreopoulos W.B."/>
            <person name="Clum A."/>
            <person name="Lindquist E."/>
            <person name="Daum C."/>
            <person name="Ramamoorthy G.K."/>
            <person name="Gryganskyi A."/>
            <person name="Culley D."/>
            <person name="Magnuson J.K."/>
            <person name="James T.Y."/>
            <person name="O'Malley M.A."/>
            <person name="Stajich J.E."/>
            <person name="Spatafora J.W."/>
            <person name="Visel A."/>
            <person name="Grigoriev I.V."/>
        </authorList>
    </citation>
    <scope>NUCLEOTIDE SEQUENCE [LARGE SCALE GENOMIC DNA]</scope>
    <source>
        <strain evidence="2 3">NRRL 2496</strain>
    </source>
</reference>
<gene>
    <name evidence="2" type="ORF">BCR43DRAFT_490540</name>
</gene>
<evidence type="ECO:0000256" key="1">
    <source>
        <dbReference type="SAM" id="MobiDB-lite"/>
    </source>
</evidence>
<sequence>METEPAVPLTPPETRKPSFSSSTGLNSRKLSVTFDLSNLPSTPREEKDIQLLSPSNSIDISAQAVPDTILVALLDRDQEMRQLVSHNHAFFSALRTHLHPNWDRFENTLYCPRSQMPDVDWIKRIEKAMQAAPSLLQQFYDLVGYVEQEDYPSTSSEPLVAHFDIARLRNYPKRLEALPTAYPQLFVNCRQSMTEDEADEFMRLLLTPRSSMPDDLWEMAIYDQLDRWPNLVDQLHEIIAYEVECGEHGDSS</sequence>
<dbReference type="Proteomes" id="UP000242180">
    <property type="component" value="Unassembled WGS sequence"/>
</dbReference>
<feature type="region of interest" description="Disordered" evidence="1">
    <location>
        <begin position="1"/>
        <end position="25"/>
    </location>
</feature>
<protein>
    <submittedName>
        <fullName evidence="2">Uncharacterized protein</fullName>
    </submittedName>
</protein>
<dbReference type="InParanoid" id="A0A1X2HHJ8"/>
<proteinExistence type="predicted"/>
<accession>A0A1X2HHJ8</accession>
<keyword evidence="3" id="KW-1185">Reference proteome</keyword>
<comment type="caution">
    <text evidence="2">The sequence shown here is derived from an EMBL/GenBank/DDBJ whole genome shotgun (WGS) entry which is preliminary data.</text>
</comment>
<evidence type="ECO:0000313" key="3">
    <source>
        <dbReference type="Proteomes" id="UP000242180"/>
    </source>
</evidence>
<dbReference type="OMA" id="FENTLYC"/>
<dbReference type="AlphaFoldDB" id="A0A1X2HHJ8"/>
<organism evidence="2 3">
    <name type="scientific">Syncephalastrum racemosum</name>
    <name type="common">Filamentous fungus</name>
    <dbReference type="NCBI Taxonomy" id="13706"/>
    <lineage>
        <taxon>Eukaryota</taxon>
        <taxon>Fungi</taxon>
        <taxon>Fungi incertae sedis</taxon>
        <taxon>Mucoromycota</taxon>
        <taxon>Mucoromycotina</taxon>
        <taxon>Mucoromycetes</taxon>
        <taxon>Mucorales</taxon>
        <taxon>Syncephalastraceae</taxon>
        <taxon>Syncephalastrum</taxon>
    </lineage>
</organism>
<name>A0A1X2HHJ8_SYNRA</name>
<dbReference type="EMBL" id="MCGN01000004">
    <property type="protein sequence ID" value="ORY97906.1"/>
    <property type="molecule type" value="Genomic_DNA"/>
</dbReference>
<evidence type="ECO:0000313" key="2">
    <source>
        <dbReference type="EMBL" id="ORY97906.1"/>
    </source>
</evidence>
<dbReference type="OrthoDB" id="5279943at2759"/>